<dbReference type="PROSITE" id="PS50931">
    <property type="entry name" value="HTH_LYSR"/>
    <property type="match status" value="1"/>
</dbReference>
<evidence type="ECO:0000256" key="2">
    <source>
        <dbReference type="ARBA" id="ARBA00023015"/>
    </source>
</evidence>
<dbReference type="CDD" id="cd08440">
    <property type="entry name" value="PBP2_LTTR_like_4"/>
    <property type="match status" value="1"/>
</dbReference>
<dbReference type="InterPro" id="IPR005119">
    <property type="entry name" value="LysR_subst-bd"/>
</dbReference>
<dbReference type="Proteomes" id="UP001549320">
    <property type="component" value="Unassembled WGS sequence"/>
</dbReference>
<keyword evidence="4" id="KW-0804">Transcription</keyword>
<dbReference type="RefSeq" id="WP_354446624.1">
    <property type="nucleotide sequence ID" value="NZ_JBEPSH010000008.1"/>
</dbReference>
<dbReference type="Pfam" id="PF00126">
    <property type="entry name" value="HTH_1"/>
    <property type="match status" value="1"/>
</dbReference>
<dbReference type="InterPro" id="IPR050950">
    <property type="entry name" value="HTH-type_LysR_regulators"/>
</dbReference>
<name>A0ABV2QD22_9BURK</name>
<evidence type="ECO:0000256" key="3">
    <source>
        <dbReference type="ARBA" id="ARBA00023125"/>
    </source>
</evidence>
<accession>A0ABV2QD22</accession>
<dbReference type="PANTHER" id="PTHR30419:SF8">
    <property type="entry name" value="NITROGEN ASSIMILATION TRANSCRIPTIONAL ACTIVATOR-RELATED"/>
    <property type="match status" value="1"/>
</dbReference>
<proteinExistence type="inferred from homology"/>
<dbReference type="EMBL" id="JBEPSH010000008">
    <property type="protein sequence ID" value="MET4578946.1"/>
    <property type="molecule type" value="Genomic_DNA"/>
</dbReference>
<dbReference type="SUPFAM" id="SSF53850">
    <property type="entry name" value="Periplasmic binding protein-like II"/>
    <property type="match status" value="1"/>
</dbReference>
<dbReference type="InterPro" id="IPR000847">
    <property type="entry name" value="LysR_HTH_N"/>
</dbReference>
<evidence type="ECO:0000256" key="1">
    <source>
        <dbReference type="ARBA" id="ARBA00009437"/>
    </source>
</evidence>
<gene>
    <name evidence="6" type="ORF">ABIE13_004069</name>
</gene>
<dbReference type="PRINTS" id="PR00039">
    <property type="entry name" value="HTHLYSR"/>
</dbReference>
<dbReference type="SUPFAM" id="SSF46785">
    <property type="entry name" value="Winged helix' DNA-binding domain"/>
    <property type="match status" value="1"/>
</dbReference>
<dbReference type="InterPro" id="IPR036388">
    <property type="entry name" value="WH-like_DNA-bd_sf"/>
</dbReference>
<dbReference type="InterPro" id="IPR036390">
    <property type="entry name" value="WH_DNA-bd_sf"/>
</dbReference>
<evidence type="ECO:0000256" key="4">
    <source>
        <dbReference type="ARBA" id="ARBA00023163"/>
    </source>
</evidence>
<evidence type="ECO:0000313" key="7">
    <source>
        <dbReference type="Proteomes" id="UP001549320"/>
    </source>
</evidence>
<dbReference type="Gene3D" id="3.40.190.290">
    <property type="match status" value="1"/>
</dbReference>
<keyword evidence="7" id="KW-1185">Reference proteome</keyword>
<evidence type="ECO:0000313" key="6">
    <source>
        <dbReference type="EMBL" id="MET4578946.1"/>
    </source>
</evidence>
<protein>
    <submittedName>
        <fullName evidence="6">LysR family carnitine catabolism transcriptional activator</fullName>
    </submittedName>
</protein>
<dbReference type="Gene3D" id="1.10.10.10">
    <property type="entry name" value="Winged helix-like DNA-binding domain superfamily/Winged helix DNA-binding domain"/>
    <property type="match status" value="1"/>
</dbReference>
<comment type="similarity">
    <text evidence="1">Belongs to the LysR transcriptional regulatory family.</text>
</comment>
<dbReference type="PANTHER" id="PTHR30419">
    <property type="entry name" value="HTH-TYPE TRANSCRIPTIONAL REGULATOR YBHD"/>
    <property type="match status" value="1"/>
</dbReference>
<organism evidence="6 7">
    <name type="scientific">Ottowia thiooxydans</name>
    <dbReference type="NCBI Taxonomy" id="219182"/>
    <lineage>
        <taxon>Bacteria</taxon>
        <taxon>Pseudomonadati</taxon>
        <taxon>Pseudomonadota</taxon>
        <taxon>Betaproteobacteria</taxon>
        <taxon>Burkholderiales</taxon>
        <taxon>Comamonadaceae</taxon>
        <taxon>Ottowia</taxon>
    </lineage>
</organism>
<feature type="domain" description="HTH lysR-type" evidence="5">
    <location>
        <begin position="3"/>
        <end position="60"/>
    </location>
</feature>
<keyword evidence="3" id="KW-0238">DNA-binding</keyword>
<evidence type="ECO:0000259" key="5">
    <source>
        <dbReference type="PROSITE" id="PS50931"/>
    </source>
</evidence>
<keyword evidence="2" id="KW-0805">Transcription regulation</keyword>
<dbReference type="Pfam" id="PF03466">
    <property type="entry name" value="LysR_substrate"/>
    <property type="match status" value="1"/>
</dbReference>
<comment type="caution">
    <text evidence="6">The sequence shown here is derived from an EMBL/GenBank/DDBJ whole genome shotgun (WGS) entry which is preliminary data.</text>
</comment>
<reference evidence="6 7" key="1">
    <citation type="submission" date="2024-06" db="EMBL/GenBank/DDBJ databases">
        <title>Sorghum-associated microbial communities from plants grown in Nebraska, USA.</title>
        <authorList>
            <person name="Schachtman D."/>
        </authorList>
    </citation>
    <scope>NUCLEOTIDE SEQUENCE [LARGE SCALE GENOMIC DNA]</scope>
    <source>
        <strain evidence="6 7">2709</strain>
    </source>
</reference>
<sequence>MTITLKQIEAFLAVAHTLSFSHAAERVHLSQPALSANIRRLEEIVGTRLFDRDTRTVSLSVVGTEFMPIATGLMDGIDHGMARIRDILAGKQGRLNIAVAPSVAAGVLPDILVRYIADYPHIDLHIHDVMSNVCVDMLRSGAVDVALMPMRNDVDDLLSQLLFRDPLVVICAASHPLARRRNLEWTDIIPCKLIVRSTDSSVRQLLDAQYLLHGAVLRPAFEVEHVGTVLGLIVAGLGIGILPSSVMHTVNMNGMVCRRFSKQSTPYWTICACTPSARSSPPTVEPFVRLCLDRFASRTDVSPNKADREAL</sequence>